<dbReference type="Gene3D" id="1.20.1280.170">
    <property type="entry name" value="Exocyst complex component Exo70"/>
    <property type="match status" value="1"/>
</dbReference>
<evidence type="ECO:0000256" key="1">
    <source>
        <dbReference type="ARBA" id="ARBA00006756"/>
    </source>
</evidence>
<keyword evidence="7" id="KW-1185">Reference proteome</keyword>
<dbReference type="Pfam" id="PF20669">
    <property type="entry name" value="Exo70_N"/>
    <property type="match status" value="1"/>
</dbReference>
<dbReference type="SUPFAM" id="SSF74788">
    <property type="entry name" value="Cullin repeat-like"/>
    <property type="match status" value="1"/>
</dbReference>
<evidence type="ECO:0000256" key="3">
    <source>
        <dbReference type="RuleBase" id="RU365026"/>
    </source>
</evidence>
<comment type="similarity">
    <text evidence="1 3">Belongs to the EXO70 family.</text>
</comment>
<dbReference type="InterPro" id="IPR046364">
    <property type="entry name" value="Exo70_C"/>
</dbReference>
<reference evidence="6" key="1">
    <citation type="submission" date="2023-03" db="EMBL/GenBank/DDBJ databases">
        <title>Chromosome-scale reference genome and RAD-based genetic map of yellow starthistle (Centaurea solstitialis) reveal putative structural variation and QTLs associated with invader traits.</title>
        <authorList>
            <person name="Reatini B."/>
            <person name="Cang F.A."/>
            <person name="Jiang Q."/>
            <person name="Mckibben M.T.W."/>
            <person name="Barker M.S."/>
            <person name="Rieseberg L.H."/>
            <person name="Dlugosch K.M."/>
        </authorList>
    </citation>
    <scope>NUCLEOTIDE SEQUENCE</scope>
    <source>
        <strain evidence="6">CAN-66</strain>
        <tissue evidence="6">Leaf</tissue>
    </source>
</reference>
<name>A0AA38SBZ7_9ASTR</name>
<evidence type="ECO:0000256" key="2">
    <source>
        <dbReference type="ARBA" id="ARBA00022448"/>
    </source>
</evidence>
<dbReference type="GO" id="GO:0000145">
    <property type="term" value="C:exocyst"/>
    <property type="evidence" value="ECO:0007669"/>
    <property type="project" value="InterPro"/>
</dbReference>
<dbReference type="PANTHER" id="PTHR12542:SF26">
    <property type="entry name" value="EXOCYST SUBUNIT EXO70 FAMILY PROTEIN"/>
    <property type="match status" value="1"/>
</dbReference>
<comment type="function">
    <text evidence="3">Component of the exocyst complex.</text>
</comment>
<dbReference type="Pfam" id="PF03081">
    <property type="entry name" value="Exo70_C"/>
    <property type="match status" value="1"/>
</dbReference>
<evidence type="ECO:0000259" key="5">
    <source>
        <dbReference type="Pfam" id="PF03081"/>
    </source>
</evidence>
<feature type="domain" description="Exocyst complex subunit Exo70 C-terminal" evidence="5">
    <location>
        <begin position="232"/>
        <end position="367"/>
    </location>
</feature>
<organism evidence="6 7">
    <name type="scientific">Centaurea solstitialis</name>
    <name type="common">yellow star-thistle</name>
    <dbReference type="NCBI Taxonomy" id="347529"/>
    <lineage>
        <taxon>Eukaryota</taxon>
        <taxon>Viridiplantae</taxon>
        <taxon>Streptophyta</taxon>
        <taxon>Embryophyta</taxon>
        <taxon>Tracheophyta</taxon>
        <taxon>Spermatophyta</taxon>
        <taxon>Magnoliopsida</taxon>
        <taxon>eudicotyledons</taxon>
        <taxon>Gunneridae</taxon>
        <taxon>Pentapetalae</taxon>
        <taxon>asterids</taxon>
        <taxon>campanulids</taxon>
        <taxon>Asterales</taxon>
        <taxon>Asteraceae</taxon>
        <taxon>Carduoideae</taxon>
        <taxon>Cardueae</taxon>
        <taxon>Centaureinae</taxon>
        <taxon>Centaurea</taxon>
    </lineage>
</organism>
<sequence length="446" mass="50149">MAISKSSPNRFNQKPTNRFSFTTTISSPSSSFSSSSSSESMMDETIKNAESVIEKWEIDSQSSTRFISVFHENRGESTVFINSVKGLHRAMRFLVSHDLRSEKLALSQRLMQVAMKRLEREFYLILSDNREYLEGGSVSSLSSQSSIDSVEERQLQISDSDVKQPSTIAISNLRLIADTMIGCGYGKECIVLYKIIRKSTIDEALFHLGIQPYTSSSINKMVNAPHFDDHVKNWLTAVQIAMKTLFRGEKLLCNRIFTSSVQIRDSCFENSTKEGAMNLFAFPELITAMQEAEAGTIFAMMELIQFDLGSLGEIESLFSNESVSLVKIQALSSLHKLGDFIRTALEEMESSIHKDSSKLTYPPGNSPVKQPRDKWITDHEKKLKQYVSSYEPDVLEQGDLVFAGEFLFSGVSGEGEDERCMKMLMRLSPENMAKYLSELFAGTSRL</sequence>
<keyword evidence="2 3" id="KW-0813">Transport</keyword>
<proteinExistence type="inferred from homology"/>
<evidence type="ECO:0000256" key="4">
    <source>
        <dbReference type="SAM" id="MobiDB-lite"/>
    </source>
</evidence>
<evidence type="ECO:0000313" key="6">
    <source>
        <dbReference type="EMBL" id="KAJ9539985.1"/>
    </source>
</evidence>
<gene>
    <name evidence="6" type="ORF">OSB04_026491</name>
</gene>
<dbReference type="AlphaFoldDB" id="A0AA38SBZ7"/>
<dbReference type="EMBL" id="JARYMX010000007">
    <property type="protein sequence ID" value="KAJ9539985.1"/>
    <property type="molecule type" value="Genomic_DNA"/>
</dbReference>
<feature type="compositionally biased region" description="Low complexity" evidence="4">
    <location>
        <begin position="19"/>
        <end position="40"/>
    </location>
</feature>
<dbReference type="GO" id="GO:0015031">
    <property type="term" value="P:protein transport"/>
    <property type="evidence" value="ECO:0007669"/>
    <property type="project" value="UniProtKB-KW"/>
</dbReference>
<keyword evidence="3" id="KW-0653">Protein transport</keyword>
<evidence type="ECO:0000313" key="7">
    <source>
        <dbReference type="Proteomes" id="UP001172457"/>
    </source>
</evidence>
<dbReference type="InterPro" id="IPR004140">
    <property type="entry name" value="Exo70"/>
</dbReference>
<protein>
    <recommendedName>
        <fullName evidence="3">Exocyst subunit Exo70 family protein</fullName>
    </recommendedName>
</protein>
<feature type="region of interest" description="Disordered" evidence="4">
    <location>
        <begin position="1"/>
        <end position="40"/>
    </location>
</feature>
<accession>A0AA38SBZ7</accession>
<feature type="compositionally biased region" description="Polar residues" evidence="4">
    <location>
        <begin position="1"/>
        <end position="18"/>
    </location>
</feature>
<dbReference type="Proteomes" id="UP001172457">
    <property type="component" value="Chromosome 7"/>
</dbReference>
<comment type="caution">
    <text evidence="6">The sequence shown here is derived from an EMBL/GenBank/DDBJ whole genome shotgun (WGS) entry which is preliminary data.</text>
</comment>
<dbReference type="PANTHER" id="PTHR12542">
    <property type="entry name" value="EXOCYST COMPLEX PROTEIN EXO70"/>
    <property type="match status" value="1"/>
</dbReference>
<dbReference type="GO" id="GO:0006887">
    <property type="term" value="P:exocytosis"/>
    <property type="evidence" value="ECO:0007669"/>
    <property type="project" value="UniProtKB-KW"/>
</dbReference>
<keyword evidence="3" id="KW-0268">Exocytosis</keyword>
<dbReference type="InterPro" id="IPR016159">
    <property type="entry name" value="Cullin_repeat-like_dom_sf"/>
</dbReference>
<dbReference type="GO" id="GO:0005546">
    <property type="term" value="F:phosphatidylinositol-4,5-bisphosphate binding"/>
    <property type="evidence" value="ECO:0007669"/>
    <property type="project" value="InterPro"/>
</dbReference>